<organism evidence="1 2">
    <name type="scientific">Portunus trituberculatus</name>
    <name type="common">Swimming crab</name>
    <name type="synonym">Neptunus trituberculatus</name>
    <dbReference type="NCBI Taxonomy" id="210409"/>
    <lineage>
        <taxon>Eukaryota</taxon>
        <taxon>Metazoa</taxon>
        <taxon>Ecdysozoa</taxon>
        <taxon>Arthropoda</taxon>
        <taxon>Crustacea</taxon>
        <taxon>Multicrustacea</taxon>
        <taxon>Malacostraca</taxon>
        <taxon>Eumalacostraca</taxon>
        <taxon>Eucarida</taxon>
        <taxon>Decapoda</taxon>
        <taxon>Pleocyemata</taxon>
        <taxon>Brachyura</taxon>
        <taxon>Eubrachyura</taxon>
        <taxon>Portunoidea</taxon>
        <taxon>Portunidae</taxon>
        <taxon>Portuninae</taxon>
        <taxon>Portunus</taxon>
    </lineage>
</organism>
<proteinExistence type="predicted"/>
<accession>A0A5B7K286</accession>
<gene>
    <name evidence="1" type="ORF">E2C01_096228</name>
</gene>
<name>A0A5B7K286_PORTR</name>
<dbReference type="Proteomes" id="UP000324222">
    <property type="component" value="Unassembled WGS sequence"/>
</dbReference>
<keyword evidence="2" id="KW-1185">Reference proteome</keyword>
<sequence length="74" mass="8138">MQKEVVVVVVTNHSGRTRSRNMTESNTSLCLQSNARKVKAQGQGNTKKAFNTSPPAALRTREAIQGDTFRLASY</sequence>
<reference evidence="1 2" key="1">
    <citation type="submission" date="2019-05" db="EMBL/GenBank/DDBJ databases">
        <title>Another draft genome of Portunus trituberculatus and its Hox gene families provides insights of decapod evolution.</title>
        <authorList>
            <person name="Jeong J.-H."/>
            <person name="Song I."/>
            <person name="Kim S."/>
            <person name="Choi T."/>
            <person name="Kim D."/>
            <person name="Ryu S."/>
            <person name="Kim W."/>
        </authorList>
    </citation>
    <scope>NUCLEOTIDE SEQUENCE [LARGE SCALE GENOMIC DNA]</scope>
    <source>
        <tissue evidence="1">Muscle</tissue>
    </source>
</reference>
<evidence type="ECO:0000313" key="1">
    <source>
        <dbReference type="EMBL" id="MPD00734.1"/>
    </source>
</evidence>
<protein>
    <submittedName>
        <fullName evidence="1">Uncharacterized protein</fullName>
    </submittedName>
</protein>
<evidence type="ECO:0000313" key="2">
    <source>
        <dbReference type="Proteomes" id="UP000324222"/>
    </source>
</evidence>
<dbReference type="AlphaFoldDB" id="A0A5B7K286"/>
<comment type="caution">
    <text evidence="1">The sequence shown here is derived from an EMBL/GenBank/DDBJ whole genome shotgun (WGS) entry which is preliminary data.</text>
</comment>
<dbReference type="EMBL" id="VSRR010124146">
    <property type="protein sequence ID" value="MPD00734.1"/>
    <property type="molecule type" value="Genomic_DNA"/>
</dbReference>